<dbReference type="Proteomes" id="UP001152888">
    <property type="component" value="Unassembled WGS sequence"/>
</dbReference>
<comment type="caution">
    <text evidence="2">The sequence shown here is derived from an EMBL/GenBank/DDBJ whole genome shotgun (WGS) entry which is preliminary data.</text>
</comment>
<organism evidence="2 3">
    <name type="scientific">Acanthoscelides obtectus</name>
    <name type="common">Bean weevil</name>
    <name type="synonym">Bruchus obtectus</name>
    <dbReference type="NCBI Taxonomy" id="200917"/>
    <lineage>
        <taxon>Eukaryota</taxon>
        <taxon>Metazoa</taxon>
        <taxon>Ecdysozoa</taxon>
        <taxon>Arthropoda</taxon>
        <taxon>Hexapoda</taxon>
        <taxon>Insecta</taxon>
        <taxon>Pterygota</taxon>
        <taxon>Neoptera</taxon>
        <taxon>Endopterygota</taxon>
        <taxon>Coleoptera</taxon>
        <taxon>Polyphaga</taxon>
        <taxon>Cucujiformia</taxon>
        <taxon>Chrysomeloidea</taxon>
        <taxon>Chrysomelidae</taxon>
        <taxon>Bruchinae</taxon>
        <taxon>Bruchini</taxon>
        <taxon>Acanthoscelides</taxon>
    </lineage>
</organism>
<keyword evidence="1" id="KW-0812">Transmembrane</keyword>
<accession>A0A9P0P4M8</accession>
<protein>
    <submittedName>
        <fullName evidence="2">Uncharacterized protein</fullName>
    </submittedName>
</protein>
<dbReference type="EMBL" id="CAKOFQ010006778">
    <property type="protein sequence ID" value="CAH1970851.1"/>
    <property type="molecule type" value="Genomic_DNA"/>
</dbReference>
<dbReference type="OrthoDB" id="7731029at2759"/>
<feature type="transmembrane region" description="Helical" evidence="1">
    <location>
        <begin position="12"/>
        <end position="38"/>
    </location>
</feature>
<dbReference type="AlphaFoldDB" id="A0A9P0P4M8"/>
<reference evidence="2" key="1">
    <citation type="submission" date="2022-03" db="EMBL/GenBank/DDBJ databases">
        <authorList>
            <person name="Sayadi A."/>
        </authorList>
    </citation>
    <scope>NUCLEOTIDE SEQUENCE</scope>
</reference>
<evidence type="ECO:0000313" key="2">
    <source>
        <dbReference type="EMBL" id="CAH1970851.1"/>
    </source>
</evidence>
<gene>
    <name evidence="2" type="ORF">ACAOBT_LOCUS9140</name>
</gene>
<name>A0A9P0P4M8_ACAOB</name>
<proteinExistence type="predicted"/>
<sequence length="73" mass="8643">MITMAHDKKLRLYKHMFCALSLVVTFRAIQVTLVIFIFKLLLIMKIISTPEVKEILLKYKNEESRIDEKLKFG</sequence>
<evidence type="ECO:0000256" key="1">
    <source>
        <dbReference type="SAM" id="Phobius"/>
    </source>
</evidence>
<evidence type="ECO:0000313" key="3">
    <source>
        <dbReference type="Proteomes" id="UP001152888"/>
    </source>
</evidence>
<keyword evidence="1" id="KW-0472">Membrane</keyword>
<keyword evidence="1" id="KW-1133">Transmembrane helix</keyword>
<keyword evidence="3" id="KW-1185">Reference proteome</keyword>